<dbReference type="GO" id="GO:0005886">
    <property type="term" value="C:plasma membrane"/>
    <property type="evidence" value="ECO:0007669"/>
    <property type="project" value="UniProtKB-SubCell"/>
</dbReference>
<keyword evidence="6 8" id="KW-1133">Transmembrane helix</keyword>
<keyword evidence="3" id="KW-1003">Cell membrane</keyword>
<reference evidence="9 10" key="1">
    <citation type="submission" date="2014-01" db="EMBL/GenBank/DDBJ databases">
        <title>Genome sequence determination for a cystic fibrosis isolate, Inquilinus limosus.</title>
        <authorList>
            <person name="Pino M."/>
            <person name="Di Conza J."/>
            <person name="Gutkind G."/>
        </authorList>
    </citation>
    <scope>NUCLEOTIDE SEQUENCE [LARGE SCALE GENOMIC DNA]</scope>
    <source>
        <strain evidence="9 10">MP06</strain>
    </source>
</reference>
<evidence type="ECO:0000256" key="2">
    <source>
        <dbReference type="ARBA" id="ARBA00009784"/>
    </source>
</evidence>
<accession>A0A0A0D2A6</accession>
<evidence type="ECO:0000256" key="4">
    <source>
        <dbReference type="ARBA" id="ARBA00022519"/>
    </source>
</evidence>
<sequence>MSGSIQTFLLTLSALFSIVNPIGAALIFSQITAARSHGERLTLARKIGVYSALVMLGALWGGAYVLSFFGISLSALRIAGGLIVAASAWRLLQSPEQQEERKQEQASEAEGIDAVAFYPLTMPFTTGPGTISVAIAIGSNLPVGQPDFLPFVLGASAAALAISAGVWVAYSSADRLVALLGQSQVRVLSRLMAFLLLCVGTQITLGGISDFVHSLTPP</sequence>
<evidence type="ECO:0000256" key="1">
    <source>
        <dbReference type="ARBA" id="ARBA00004429"/>
    </source>
</evidence>
<proteinExistence type="inferred from homology"/>
<evidence type="ECO:0000313" key="10">
    <source>
        <dbReference type="Proteomes" id="UP000029995"/>
    </source>
</evidence>
<dbReference type="Proteomes" id="UP000029995">
    <property type="component" value="Unassembled WGS sequence"/>
</dbReference>
<dbReference type="OrthoDB" id="21094at2"/>
<evidence type="ECO:0000313" key="9">
    <source>
        <dbReference type="EMBL" id="KGM32013.1"/>
    </source>
</evidence>
<gene>
    <name evidence="9" type="ORF">P409_23895</name>
</gene>
<dbReference type="InterPro" id="IPR002771">
    <property type="entry name" value="Multi_antbiot-R_MarC"/>
</dbReference>
<keyword evidence="4" id="KW-0997">Cell inner membrane</keyword>
<comment type="similarity">
    <text evidence="2 8">Belongs to the UPF0056 (MarC) family.</text>
</comment>
<dbReference type="RefSeq" id="WP_034844570.1">
    <property type="nucleotide sequence ID" value="NZ_JANX01000392.1"/>
</dbReference>
<evidence type="ECO:0000256" key="6">
    <source>
        <dbReference type="ARBA" id="ARBA00022989"/>
    </source>
</evidence>
<evidence type="ECO:0000256" key="3">
    <source>
        <dbReference type="ARBA" id="ARBA00022475"/>
    </source>
</evidence>
<dbReference type="PANTHER" id="PTHR33508:SF2">
    <property type="entry name" value="UPF0056 INNER MEMBRANE PROTEIN MARC"/>
    <property type="match status" value="1"/>
</dbReference>
<evidence type="ECO:0000256" key="5">
    <source>
        <dbReference type="ARBA" id="ARBA00022692"/>
    </source>
</evidence>
<keyword evidence="5 8" id="KW-0812">Transmembrane</keyword>
<dbReference type="PANTHER" id="PTHR33508">
    <property type="entry name" value="UPF0056 MEMBRANE PROTEIN YHCE"/>
    <property type="match status" value="1"/>
</dbReference>
<protein>
    <recommendedName>
        <fullName evidence="8">UPF0056 membrane protein</fullName>
    </recommendedName>
</protein>
<feature type="transmembrane region" description="Helical" evidence="8">
    <location>
        <begin position="75"/>
        <end position="92"/>
    </location>
</feature>
<dbReference type="EMBL" id="JANX01000392">
    <property type="protein sequence ID" value="KGM32013.1"/>
    <property type="molecule type" value="Genomic_DNA"/>
</dbReference>
<dbReference type="AlphaFoldDB" id="A0A0A0D2A6"/>
<dbReference type="Pfam" id="PF01914">
    <property type="entry name" value="MarC"/>
    <property type="match status" value="1"/>
</dbReference>
<keyword evidence="7 8" id="KW-0472">Membrane</keyword>
<feature type="transmembrane region" description="Helical" evidence="8">
    <location>
        <begin position="49"/>
        <end position="69"/>
    </location>
</feature>
<name>A0A0A0D2A6_9PROT</name>
<comment type="caution">
    <text evidence="9">The sequence shown here is derived from an EMBL/GenBank/DDBJ whole genome shotgun (WGS) entry which is preliminary data.</text>
</comment>
<feature type="transmembrane region" description="Helical" evidence="8">
    <location>
        <begin position="191"/>
        <end position="212"/>
    </location>
</feature>
<evidence type="ECO:0000256" key="8">
    <source>
        <dbReference type="RuleBase" id="RU362048"/>
    </source>
</evidence>
<evidence type="ECO:0000256" key="7">
    <source>
        <dbReference type="ARBA" id="ARBA00023136"/>
    </source>
</evidence>
<feature type="transmembrane region" description="Helical" evidence="8">
    <location>
        <begin position="6"/>
        <end position="28"/>
    </location>
</feature>
<feature type="transmembrane region" description="Helical" evidence="8">
    <location>
        <begin position="149"/>
        <end position="170"/>
    </location>
</feature>
<feature type="transmembrane region" description="Helical" evidence="8">
    <location>
        <begin position="112"/>
        <end position="137"/>
    </location>
</feature>
<comment type="subcellular location">
    <subcellularLocation>
        <location evidence="1">Cell inner membrane</location>
        <topology evidence="1">Multi-pass membrane protein</topology>
    </subcellularLocation>
    <subcellularLocation>
        <location evidence="8">Cell membrane</location>
        <topology evidence="8">Multi-pass membrane protein</topology>
    </subcellularLocation>
</comment>
<organism evidence="9 10">
    <name type="scientific">Inquilinus limosus MP06</name>
    <dbReference type="NCBI Taxonomy" id="1398085"/>
    <lineage>
        <taxon>Bacteria</taxon>
        <taxon>Pseudomonadati</taxon>
        <taxon>Pseudomonadota</taxon>
        <taxon>Alphaproteobacteria</taxon>
        <taxon>Rhodospirillales</taxon>
        <taxon>Rhodospirillaceae</taxon>
        <taxon>Inquilinus</taxon>
    </lineage>
</organism>
<dbReference type="NCBIfam" id="TIGR00427">
    <property type="entry name" value="NAAT family transporter"/>
    <property type="match status" value="1"/>
</dbReference>